<feature type="transmembrane region" description="Helical" evidence="1">
    <location>
        <begin position="151"/>
        <end position="173"/>
    </location>
</feature>
<organism evidence="2 3">
    <name type="scientific">Dyadobacter linearis</name>
    <dbReference type="NCBI Taxonomy" id="2823330"/>
    <lineage>
        <taxon>Bacteria</taxon>
        <taxon>Pseudomonadati</taxon>
        <taxon>Bacteroidota</taxon>
        <taxon>Cytophagia</taxon>
        <taxon>Cytophagales</taxon>
        <taxon>Spirosomataceae</taxon>
        <taxon>Dyadobacter</taxon>
    </lineage>
</organism>
<feature type="transmembrane region" description="Helical" evidence="1">
    <location>
        <begin position="54"/>
        <end position="72"/>
    </location>
</feature>
<feature type="transmembrane region" description="Helical" evidence="1">
    <location>
        <begin position="185"/>
        <end position="204"/>
    </location>
</feature>
<feature type="transmembrane region" description="Helical" evidence="1">
    <location>
        <begin position="322"/>
        <end position="340"/>
    </location>
</feature>
<feature type="transmembrane region" description="Helical" evidence="1">
    <location>
        <begin position="79"/>
        <end position="98"/>
    </location>
</feature>
<dbReference type="EMBL" id="CAJRAU010000005">
    <property type="protein sequence ID" value="CAG5071747.1"/>
    <property type="molecule type" value="Genomic_DNA"/>
</dbReference>
<keyword evidence="1" id="KW-0812">Transmembrane</keyword>
<evidence type="ECO:0000313" key="3">
    <source>
        <dbReference type="Proteomes" id="UP000679725"/>
    </source>
</evidence>
<evidence type="ECO:0008006" key="4">
    <source>
        <dbReference type="Google" id="ProtNLM"/>
    </source>
</evidence>
<keyword evidence="3" id="KW-1185">Reference proteome</keyword>
<keyword evidence="1" id="KW-1133">Transmembrane helix</keyword>
<feature type="transmembrane region" description="Helical" evidence="1">
    <location>
        <begin position="21"/>
        <end position="39"/>
    </location>
</feature>
<comment type="caution">
    <text evidence="2">The sequence shown here is derived from an EMBL/GenBank/DDBJ whole genome shotgun (WGS) entry which is preliminary data.</text>
</comment>
<dbReference type="RefSeq" id="WP_215235035.1">
    <property type="nucleotide sequence ID" value="NZ_CAJRAU010000005.1"/>
</dbReference>
<gene>
    <name evidence="2" type="ORF">DYBT9623_03738</name>
</gene>
<dbReference type="Pfam" id="PF13687">
    <property type="entry name" value="DUF4153"/>
    <property type="match status" value="1"/>
</dbReference>
<dbReference type="Proteomes" id="UP000679725">
    <property type="component" value="Unassembled WGS sequence"/>
</dbReference>
<feature type="transmembrane region" description="Helical" evidence="1">
    <location>
        <begin position="225"/>
        <end position="243"/>
    </location>
</feature>
<protein>
    <recommendedName>
        <fullName evidence="4">DUF4153 domain-containing protein</fullName>
    </recommendedName>
</protein>
<reference evidence="2 3" key="1">
    <citation type="submission" date="2021-04" db="EMBL/GenBank/DDBJ databases">
        <authorList>
            <person name="Rodrigo-Torres L."/>
            <person name="Arahal R. D."/>
            <person name="Lucena T."/>
        </authorList>
    </citation>
    <scope>NUCLEOTIDE SEQUENCE [LARGE SCALE GENOMIC DNA]</scope>
    <source>
        <strain evidence="2 3">CECT 9623</strain>
    </source>
</reference>
<dbReference type="InterPro" id="IPR025291">
    <property type="entry name" value="DUF4153"/>
</dbReference>
<feature type="transmembrane region" description="Helical" evidence="1">
    <location>
        <begin position="352"/>
        <end position="371"/>
    </location>
</feature>
<proteinExistence type="predicted"/>
<sequence>MIKLPSLHHISDQLTNTIRRFPWVVAVAICKAAVLWRYLESTGNEEEINLMTRLAYPLFLATPLMIAIELIVERKQLKASWIIGINLLVSAILTLYFFTIPDEPTPRDYYRFMLFMVASHLLVAFSPFLSSGQTNGFWQFNKTLFLQSLNATLYAVTLYVGLLIAVKTVEYLFDITYLIKIEGDLFVLIAVVFHTLFFLSKIPVNLIELDEETSYPAGLKIFTQYVLLPLEVVYMVILYAYTFKIIFQWKLPDGGVAYLIMAFSIAGILALLLLHPLREMAREKWVRLFGKRFYLALLPLIVLLFIGIFRRINDYGVTENRYIIAVLAFWLAVITIYFLVSKMADIRWIPISLSVIALLLAIGPWNIFVVARNSQLRTFEKILTENKLLNANRQISGKVSVRSQDYQQLESIIQFFRSRKQKGLEKYFPGLKMKYGTGYQHYEQMDQILAEHVVNKPDNFRFNPNYVNYSSRSAESDSITVPIAGFNRLKFFALNNITDLKTDPYGIDLSAKGRFMNLYKNGNKVQTWDLSEKIRALKSSYGISSEKVKASEMVLKYTTPSDDLIIIFSSINQSGDYYSGEAVLVFK</sequence>
<keyword evidence="1" id="KW-0472">Membrane</keyword>
<feature type="transmembrane region" description="Helical" evidence="1">
    <location>
        <begin position="255"/>
        <end position="273"/>
    </location>
</feature>
<evidence type="ECO:0000313" key="2">
    <source>
        <dbReference type="EMBL" id="CAG5071747.1"/>
    </source>
</evidence>
<feature type="transmembrane region" description="Helical" evidence="1">
    <location>
        <begin position="110"/>
        <end position="130"/>
    </location>
</feature>
<evidence type="ECO:0000256" key="1">
    <source>
        <dbReference type="SAM" id="Phobius"/>
    </source>
</evidence>
<accession>A0ABN7RCU1</accession>
<feature type="transmembrane region" description="Helical" evidence="1">
    <location>
        <begin position="293"/>
        <end position="310"/>
    </location>
</feature>
<name>A0ABN7RCU1_9BACT</name>